<evidence type="ECO:0000313" key="2">
    <source>
        <dbReference type="EMBL" id="OAP65048.1"/>
    </source>
</evidence>
<proteinExistence type="predicted"/>
<reference evidence="2 3" key="1">
    <citation type="submission" date="2016-04" db="EMBL/GenBank/DDBJ databases">
        <title>Draft genome of Fonsecaea erecta CBS 125763.</title>
        <authorList>
            <person name="Weiss V.A."/>
            <person name="Vicente V.A."/>
            <person name="Raittz R.T."/>
            <person name="Moreno L.F."/>
            <person name="De Souza E.M."/>
            <person name="Pedrosa F.O."/>
            <person name="Steffens M.B."/>
            <person name="Faoro H."/>
            <person name="Tadra-Sfeir M.Z."/>
            <person name="Najafzadeh M.J."/>
            <person name="Felipe M.S."/>
            <person name="Teixeira M."/>
            <person name="Sun J."/>
            <person name="Xi L."/>
            <person name="Gomes R."/>
            <person name="De Azevedo C.M."/>
            <person name="Salgado C.G."/>
            <person name="Da Silva M.B."/>
            <person name="Nascimento M.F."/>
            <person name="Queiroz-Telles F."/>
            <person name="Attili D.S."/>
            <person name="Gorbushina A."/>
        </authorList>
    </citation>
    <scope>NUCLEOTIDE SEQUENCE [LARGE SCALE GENOMIC DNA]</scope>
    <source>
        <strain evidence="2 3">CBS 125763</strain>
    </source>
</reference>
<keyword evidence="3" id="KW-1185">Reference proteome</keyword>
<gene>
    <name evidence="2" type="ORF">AYL99_01020</name>
</gene>
<dbReference type="SUPFAM" id="SSF53927">
    <property type="entry name" value="Cytidine deaminase-like"/>
    <property type="match status" value="2"/>
</dbReference>
<dbReference type="OrthoDB" id="252265at2759"/>
<feature type="compositionally biased region" description="Low complexity" evidence="1">
    <location>
        <begin position="245"/>
        <end position="258"/>
    </location>
</feature>
<dbReference type="STRING" id="1367422.A0A178ZYZ5"/>
<organism evidence="2 3">
    <name type="scientific">Fonsecaea erecta</name>
    <dbReference type="NCBI Taxonomy" id="1367422"/>
    <lineage>
        <taxon>Eukaryota</taxon>
        <taxon>Fungi</taxon>
        <taxon>Dikarya</taxon>
        <taxon>Ascomycota</taxon>
        <taxon>Pezizomycotina</taxon>
        <taxon>Eurotiomycetes</taxon>
        <taxon>Chaetothyriomycetidae</taxon>
        <taxon>Chaetothyriales</taxon>
        <taxon>Herpotrichiellaceae</taxon>
        <taxon>Fonsecaea</taxon>
    </lineage>
</organism>
<protein>
    <recommendedName>
        <fullName evidence="4">CMP/dCMP-type deaminase domain-containing protein</fullName>
    </recommendedName>
</protein>
<feature type="compositionally biased region" description="Basic and acidic residues" evidence="1">
    <location>
        <begin position="259"/>
        <end position="279"/>
    </location>
</feature>
<dbReference type="Proteomes" id="UP000078343">
    <property type="component" value="Unassembled WGS sequence"/>
</dbReference>
<comment type="caution">
    <text evidence="2">The sequence shown here is derived from an EMBL/GenBank/DDBJ whole genome shotgun (WGS) entry which is preliminary data.</text>
</comment>
<sequence length="296" mass="30692">MSSTTEPSQSTHLHYLRHALSLARQSPPKPTNFCVGCVIVSFPRQSSSSSSTSSGQPAENDEDENDNKKAAAAAAAAAAVEGEVLATGYTLELEGNTHAEQNALTKLARQHALTPPSASPSPADLERLGQLVLTPDRNVHLYTTLEPCGKRLSGNVPCVQRIIATTTTTTTTSITGADGGSGGGGGGGIRKVVFGAHEPGTFVQDSQSLKMLDAAGVAWEYVPGLDEEILSVAKAGHVPGEAEGEGASSSSGAVATAAAKDKGTNVDDISPEERRRQEALPRNPKKRMMEVDVPPS</sequence>
<dbReference type="GeneID" id="30005190"/>
<dbReference type="RefSeq" id="XP_018698415.1">
    <property type="nucleotide sequence ID" value="XM_018832536.1"/>
</dbReference>
<dbReference type="Pfam" id="PF18785">
    <property type="entry name" value="Inv-AAD"/>
    <property type="match status" value="2"/>
</dbReference>
<accession>A0A178ZYZ5</accession>
<dbReference type="AlphaFoldDB" id="A0A178ZYZ5"/>
<evidence type="ECO:0008006" key="4">
    <source>
        <dbReference type="Google" id="ProtNLM"/>
    </source>
</evidence>
<evidence type="ECO:0000313" key="3">
    <source>
        <dbReference type="Proteomes" id="UP000078343"/>
    </source>
</evidence>
<dbReference type="GO" id="GO:0006139">
    <property type="term" value="P:nucleobase-containing compound metabolic process"/>
    <property type="evidence" value="ECO:0007669"/>
    <property type="project" value="UniProtKB-ARBA"/>
</dbReference>
<evidence type="ECO:0000256" key="1">
    <source>
        <dbReference type="SAM" id="MobiDB-lite"/>
    </source>
</evidence>
<dbReference type="GO" id="GO:0003824">
    <property type="term" value="F:catalytic activity"/>
    <property type="evidence" value="ECO:0007669"/>
    <property type="project" value="InterPro"/>
</dbReference>
<feature type="region of interest" description="Disordered" evidence="1">
    <location>
        <begin position="240"/>
        <end position="296"/>
    </location>
</feature>
<dbReference type="InterPro" id="IPR016193">
    <property type="entry name" value="Cytidine_deaminase-like"/>
</dbReference>
<name>A0A178ZYZ5_9EURO</name>
<dbReference type="Gene3D" id="3.40.140.10">
    <property type="entry name" value="Cytidine Deaminase, domain 2"/>
    <property type="match status" value="1"/>
</dbReference>
<dbReference type="EMBL" id="LVYI01000001">
    <property type="protein sequence ID" value="OAP65048.1"/>
    <property type="molecule type" value="Genomic_DNA"/>
</dbReference>
<feature type="region of interest" description="Disordered" evidence="1">
    <location>
        <begin position="44"/>
        <end position="72"/>
    </location>
</feature>